<dbReference type="EMBL" id="VYQF01000012">
    <property type="protein sequence ID" value="KAA9035535.1"/>
    <property type="molecule type" value="Genomic_DNA"/>
</dbReference>
<organism evidence="1 2">
    <name type="scientific">Ginsengibacter hankyongi</name>
    <dbReference type="NCBI Taxonomy" id="2607284"/>
    <lineage>
        <taxon>Bacteria</taxon>
        <taxon>Pseudomonadati</taxon>
        <taxon>Bacteroidota</taxon>
        <taxon>Chitinophagia</taxon>
        <taxon>Chitinophagales</taxon>
        <taxon>Chitinophagaceae</taxon>
        <taxon>Ginsengibacter</taxon>
    </lineage>
</organism>
<evidence type="ECO:0000313" key="1">
    <source>
        <dbReference type="EMBL" id="KAA9035535.1"/>
    </source>
</evidence>
<comment type="caution">
    <text evidence="1">The sequence shown here is derived from an EMBL/GenBank/DDBJ whole genome shotgun (WGS) entry which is preliminary data.</text>
</comment>
<keyword evidence="2" id="KW-1185">Reference proteome</keyword>
<dbReference type="AlphaFoldDB" id="A0A5J5IEE2"/>
<name>A0A5J5IEE2_9BACT</name>
<reference evidence="1 2" key="1">
    <citation type="submission" date="2019-09" db="EMBL/GenBank/DDBJ databases">
        <title>Draft genome sequence of Ginsengibacter sp. BR5-29.</title>
        <authorList>
            <person name="Im W.-T."/>
        </authorList>
    </citation>
    <scope>NUCLEOTIDE SEQUENCE [LARGE SCALE GENOMIC DNA]</scope>
    <source>
        <strain evidence="1 2">BR5-29</strain>
    </source>
</reference>
<sequence length="59" mass="6569">MLKEFFKIAHQRQTKEIGVRKVAGSSVKNIATSVSKGFLKLVVIFMVIASPVEWYATGK</sequence>
<protein>
    <submittedName>
        <fullName evidence="1">Uncharacterized protein</fullName>
    </submittedName>
</protein>
<evidence type="ECO:0000313" key="2">
    <source>
        <dbReference type="Proteomes" id="UP000326903"/>
    </source>
</evidence>
<dbReference type="RefSeq" id="WP_150416954.1">
    <property type="nucleotide sequence ID" value="NZ_VYQF01000012.1"/>
</dbReference>
<dbReference type="Proteomes" id="UP000326903">
    <property type="component" value="Unassembled WGS sequence"/>
</dbReference>
<proteinExistence type="predicted"/>
<accession>A0A5J5IEE2</accession>
<gene>
    <name evidence="1" type="ORF">FW778_21500</name>
</gene>